<sequence>MTAVTTNTGVIKEQIPCDITRIFWKNADKRLLCGGLHSLGEMRQHVWKAKNAQNIAKNWREMFLLLRTGIQRGLVSRCNQCLGYYESGSGNLRSVKELLKDTVILHATLNTEVNTFISTQLHVMIRMVDPSDYSKLKC</sequence>
<accession>R7VJX5</accession>
<dbReference type="EMBL" id="KB293219">
    <property type="protein sequence ID" value="ELU16280.1"/>
    <property type="molecule type" value="Genomic_DNA"/>
</dbReference>
<evidence type="ECO:0000313" key="3">
    <source>
        <dbReference type="Proteomes" id="UP000014760"/>
    </source>
</evidence>
<keyword evidence="3" id="KW-1185">Reference proteome</keyword>
<reference evidence="3" key="1">
    <citation type="submission" date="2012-12" db="EMBL/GenBank/DDBJ databases">
        <authorList>
            <person name="Hellsten U."/>
            <person name="Grimwood J."/>
            <person name="Chapman J.A."/>
            <person name="Shapiro H."/>
            <person name="Aerts A."/>
            <person name="Otillar R.P."/>
            <person name="Terry A.Y."/>
            <person name="Boore J.L."/>
            <person name="Simakov O."/>
            <person name="Marletaz F."/>
            <person name="Cho S.-J."/>
            <person name="Edsinger-Gonzales E."/>
            <person name="Havlak P."/>
            <person name="Kuo D.-H."/>
            <person name="Larsson T."/>
            <person name="Lv J."/>
            <person name="Arendt D."/>
            <person name="Savage R."/>
            <person name="Osoegawa K."/>
            <person name="de Jong P."/>
            <person name="Lindberg D.R."/>
            <person name="Seaver E.C."/>
            <person name="Weisblat D.A."/>
            <person name="Putnam N.H."/>
            <person name="Grigoriev I.V."/>
            <person name="Rokhsar D.S."/>
        </authorList>
    </citation>
    <scope>NUCLEOTIDE SEQUENCE</scope>
    <source>
        <strain evidence="3">I ESC-2004</strain>
    </source>
</reference>
<reference evidence="1 3" key="2">
    <citation type="journal article" date="2013" name="Nature">
        <title>Insights into bilaterian evolution from three spiralian genomes.</title>
        <authorList>
            <person name="Simakov O."/>
            <person name="Marletaz F."/>
            <person name="Cho S.J."/>
            <person name="Edsinger-Gonzales E."/>
            <person name="Havlak P."/>
            <person name="Hellsten U."/>
            <person name="Kuo D.H."/>
            <person name="Larsson T."/>
            <person name="Lv J."/>
            <person name="Arendt D."/>
            <person name="Savage R."/>
            <person name="Osoegawa K."/>
            <person name="de Jong P."/>
            <person name="Grimwood J."/>
            <person name="Chapman J.A."/>
            <person name="Shapiro H."/>
            <person name="Aerts A."/>
            <person name="Otillar R.P."/>
            <person name="Terry A.Y."/>
            <person name="Boore J.L."/>
            <person name="Grigoriev I.V."/>
            <person name="Lindberg D.R."/>
            <person name="Seaver E.C."/>
            <person name="Weisblat D.A."/>
            <person name="Putnam N.H."/>
            <person name="Rokhsar D.S."/>
        </authorList>
    </citation>
    <scope>NUCLEOTIDE SEQUENCE</scope>
    <source>
        <strain evidence="1 3">I ESC-2004</strain>
    </source>
</reference>
<organism evidence="1">
    <name type="scientific">Capitella teleta</name>
    <name type="common">Polychaete worm</name>
    <dbReference type="NCBI Taxonomy" id="283909"/>
    <lineage>
        <taxon>Eukaryota</taxon>
        <taxon>Metazoa</taxon>
        <taxon>Spiralia</taxon>
        <taxon>Lophotrochozoa</taxon>
        <taxon>Annelida</taxon>
        <taxon>Polychaeta</taxon>
        <taxon>Sedentaria</taxon>
        <taxon>Scolecida</taxon>
        <taxon>Capitellidae</taxon>
        <taxon>Capitella</taxon>
    </lineage>
</organism>
<reference evidence="2" key="3">
    <citation type="submission" date="2015-06" db="UniProtKB">
        <authorList>
            <consortium name="EnsemblMetazoa"/>
        </authorList>
    </citation>
    <scope>IDENTIFICATION</scope>
</reference>
<evidence type="ECO:0000313" key="1">
    <source>
        <dbReference type="EMBL" id="ELU16280.1"/>
    </source>
</evidence>
<proteinExistence type="predicted"/>
<name>R7VJX5_CAPTE</name>
<dbReference type="EnsemblMetazoa" id="CapteT217932">
    <property type="protein sequence ID" value="CapteP217932"/>
    <property type="gene ID" value="CapteG217932"/>
</dbReference>
<dbReference type="AlphaFoldDB" id="R7VJX5"/>
<dbReference type="EMBL" id="AMQN01017526">
    <property type="status" value="NOT_ANNOTATED_CDS"/>
    <property type="molecule type" value="Genomic_DNA"/>
</dbReference>
<dbReference type="HOGENOM" id="CLU_1857170_0_0_1"/>
<dbReference type="Proteomes" id="UP000014760">
    <property type="component" value="Unassembled WGS sequence"/>
</dbReference>
<evidence type="ECO:0000313" key="2">
    <source>
        <dbReference type="EnsemblMetazoa" id="CapteP217932"/>
    </source>
</evidence>
<gene>
    <name evidence="1" type="ORF">CAPTEDRAFT_217932</name>
</gene>
<protein>
    <submittedName>
        <fullName evidence="1 2">Uncharacterized protein</fullName>
    </submittedName>
</protein>